<comment type="catalytic activity">
    <reaction evidence="12">
        <text>L-seryl-[protein] + ATP = O-phospho-L-seryl-[protein] + ADP + H(+)</text>
        <dbReference type="Rhea" id="RHEA:17989"/>
        <dbReference type="Rhea" id="RHEA-COMP:9863"/>
        <dbReference type="Rhea" id="RHEA-COMP:11604"/>
        <dbReference type="ChEBI" id="CHEBI:15378"/>
        <dbReference type="ChEBI" id="CHEBI:29999"/>
        <dbReference type="ChEBI" id="CHEBI:30616"/>
        <dbReference type="ChEBI" id="CHEBI:83421"/>
        <dbReference type="ChEBI" id="CHEBI:456216"/>
        <dbReference type="EC" id="2.7.11.25"/>
    </reaction>
</comment>
<evidence type="ECO:0000256" key="8">
    <source>
        <dbReference type="ARBA" id="ARBA00022741"/>
    </source>
</evidence>
<evidence type="ECO:0000259" key="18">
    <source>
        <dbReference type="PROSITE" id="PS50011"/>
    </source>
</evidence>
<evidence type="ECO:0000256" key="1">
    <source>
        <dbReference type="ARBA" id="ARBA00001946"/>
    </source>
</evidence>
<dbReference type="GO" id="GO:0006950">
    <property type="term" value="P:response to stress"/>
    <property type="evidence" value="ECO:0007669"/>
    <property type="project" value="UniProtKB-ARBA"/>
</dbReference>
<feature type="region of interest" description="Disordered" evidence="16">
    <location>
        <begin position="825"/>
        <end position="878"/>
    </location>
</feature>
<evidence type="ECO:0000256" key="5">
    <source>
        <dbReference type="ARBA" id="ARBA00022527"/>
    </source>
</evidence>
<dbReference type="FunFam" id="1.10.510.10:FF:000076">
    <property type="entry name" value="Mitogen-activated protein kinase kinase kinase"/>
    <property type="match status" value="1"/>
</dbReference>
<dbReference type="InterPro" id="IPR000719">
    <property type="entry name" value="Prot_kinase_dom"/>
</dbReference>
<dbReference type="PRINTS" id="PR00109">
    <property type="entry name" value="TYRKINASE"/>
</dbReference>
<dbReference type="Gene3D" id="3.30.200.20">
    <property type="entry name" value="Phosphorylase Kinase, domain 1"/>
    <property type="match status" value="1"/>
</dbReference>
<dbReference type="SUPFAM" id="SSF50044">
    <property type="entry name" value="SH3-domain"/>
    <property type="match status" value="1"/>
</dbReference>
<evidence type="ECO:0000256" key="15">
    <source>
        <dbReference type="SAM" id="Coils"/>
    </source>
</evidence>
<comment type="catalytic activity">
    <reaction evidence="11">
        <text>L-threonyl-[protein] + ATP = O-phospho-L-threonyl-[protein] + ADP + H(+)</text>
        <dbReference type="Rhea" id="RHEA:46608"/>
        <dbReference type="Rhea" id="RHEA-COMP:11060"/>
        <dbReference type="Rhea" id="RHEA-COMP:11605"/>
        <dbReference type="ChEBI" id="CHEBI:15378"/>
        <dbReference type="ChEBI" id="CHEBI:30013"/>
        <dbReference type="ChEBI" id="CHEBI:30616"/>
        <dbReference type="ChEBI" id="CHEBI:61977"/>
        <dbReference type="ChEBI" id="CHEBI:456216"/>
        <dbReference type="EC" id="2.7.11.25"/>
    </reaction>
</comment>
<dbReference type="InterPro" id="IPR051681">
    <property type="entry name" value="Ser/Thr_Kinases-Pseudokinases"/>
</dbReference>
<dbReference type="AlphaFoldDB" id="A0AAV7XC72"/>
<evidence type="ECO:0000256" key="12">
    <source>
        <dbReference type="ARBA" id="ARBA00048329"/>
    </source>
</evidence>
<evidence type="ECO:0000256" key="16">
    <source>
        <dbReference type="SAM" id="MobiDB-lite"/>
    </source>
</evidence>
<dbReference type="PROSITE" id="PS50002">
    <property type="entry name" value="SH3"/>
    <property type="match status" value="1"/>
</dbReference>
<keyword evidence="15" id="KW-0175">Coiled coil</keyword>
<feature type="coiled-coil region" evidence="15">
    <location>
        <begin position="456"/>
        <end position="497"/>
    </location>
</feature>
<dbReference type="CDD" id="cd11876">
    <property type="entry name" value="SH3_MLK"/>
    <property type="match status" value="1"/>
</dbReference>
<feature type="binding site" evidence="14">
    <location>
        <position position="189"/>
    </location>
    <ligand>
        <name>ATP</name>
        <dbReference type="ChEBI" id="CHEBI:30616"/>
    </ligand>
</feature>
<dbReference type="InterPro" id="IPR008271">
    <property type="entry name" value="Ser/Thr_kinase_AS"/>
</dbReference>
<comment type="similarity">
    <text evidence="2">Belongs to the protein kinase superfamily. STE Ser/Thr protein kinase family. MAP kinase kinase kinase subfamily.</text>
</comment>
<evidence type="ECO:0000256" key="13">
    <source>
        <dbReference type="PROSITE-ProRule" id="PRU00192"/>
    </source>
</evidence>
<gene>
    <name evidence="19" type="ORF">ONE63_001934</name>
</gene>
<dbReference type="GO" id="GO:0004706">
    <property type="term" value="F:JUN kinase kinase kinase activity"/>
    <property type="evidence" value="ECO:0007669"/>
    <property type="project" value="TreeGrafter"/>
</dbReference>
<keyword evidence="20" id="KW-1185">Reference proteome</keyword>
<dbReference type="Pfam" id="PF00018">
    <property type="entry name" value="SH3_1"/>
    <property type="match status" value="1"/>
</dbReference>
<feature type="compositionally biased region" description="Polar residues" evidence="16">
    <location>
        <begin position="664"/>
        <end position="677"/>
    </location>
</feature>
<keyword evidence="7" id="KW-0677">Repeat</keyword>
<dbReference type="PROSITE" id="PS00107">
    <property type="entry name" value="PROTEIN_KINASE_ATP"/>
    <property type="match status" value="1"/>
</dbReference>
<evidence type="ECO:0000256" key="4">
    <source>
        <dbReference type="ARBA" id="ARBA00022443"/>
    </source>
</evidence>
<feature type="region of interest" description="Disordered" evidence="16">
    <location>
        <begin position="612"/>
        <end position="635"/>
    </location>
</feature>
<evidence type="ECO:0000256" key="11">
    <source>
        <dbReference type="ARBA" id="ARBA00047559"/>
    </source>
</evidence>
<dbReference type="PROSITE" id="PS00108">
    <property type="entry name" value="PROTEIN_KINASE_ST"/>
    <property type="match status" value="1"/>
</dbReference>
<dbReference type="CDD" id="cd14061">
    <property type="entry name" value="STKc_MLK"/>
    <property type="match status" value="1"/>
</dbReference>
<organism evidence="19 20">
    <name type="scientific">Megalurothrips usitatus</name>
    <name type="common">bean blossom thrips</name>
    <dbReference type="NCBI Taxonomy" id="439358"/>
    <lineage>
        <taxon>Eukaryota</taxon>
        <taxon>Metazoa</taxon>
        <taxon>Ecdysozoa</taxon>
        <taxon>Arthropoda</taxon>
        <taxon>Hexapoda</taxon>
        <taxon>Insecta</taxon>
        <taxon>Pterygota</taxon>
        <taxon>Neoptera</taxon>
        <taxon>Paraneoptera</taxon>
        <taxon>Thysanoptera</taxon>
        <taxon>Terebrantia</taxon>
        <taxon>Thripoidea</taxon>
        <taxon>Thripidae</taxon>
        <taxon>Megalurothrips</taxon>
    </lineage>
</organism>
<dbReference type="Gene3D" id="1.10.510.10">
    <property type="entry name" value="Transferase(Phosphotransferase) domain 1"/>
    <property type="match status" value="1"/>
</dbReference>
<dbReference type="InterPro" id="IPR001245">
    <property type="entry name" value="Ser-Thr/Tyr_kinase_cat_dom"/>
</dbReference>
<evidence type="ECO:0000256" key="2">
    <source>
        <dbReference type="ARBA" id="ARBA00006529"/>
    </source>
</evidence>
<dbReference type="PRINTS" id="PR00452">
    <property type="entry name" value="SH3DOMAIN"/>
</dbReference>
<comment type="cofactor">
    <cofactor evidence="1">
        <name>Mg(2+)</name>
        <dbReference type="ChEBI" id="CHEBI:18420"/>
    </cofactor>
</comment>
<feature type="compositionally biased region" description="Polar residues" evidence="16">
    <location>
        <begin position="855"/>
        <end position="870"/>
    </location>
</feature>
<dbReference type="InterPro" id="IPR036028">
    <property type="entry name" value="SH3-like_dom_sf"/>
</dbReference>
<evidence type="ECO:0000256" key="3">
    <source>
        <dbReference type="ARBA" id="ARBA00012406"/>
    </source>
</evidence>
<accession>A0AAV7XC72</accession>
<sequence length="1172" mass="129767">MPPLLTSMEHKRLVQGINNGREGVYSAQSTYSESPLSSASKLSGGRIGYLGSQRSHGSRSASPAPTHSRLRSPPQTPQHSSSFPFRRNDANNLWTAVYDYDAQGEDELSLRRGRIVEVLSYDSKISGDEGWWTGKIGDKVGIFPSNFVENDIKPVEIDYSELHLCEVIGVGGFGKVFRAYWRHQEVAVKEARQDPDEDVNDTLEKMRQEANLSWLLDHENIVNLIGVCLQKPNLCLVMEYALGGSLNRVLASGKIPPNVLVDWAIQIARGMNYLHNGAPISIIHRDLKSSNVLLTERISGDDDLCNKTLKITDFGLAREVYKTEHMSAAGTYAWMAPEVMRDSCFSKSSDVWSYGVLLWELLTGETPYKGIDALAVVYGVAINKLTLPIPKTCPKPWRELMEACWHSDPHERPSFEDILSALEKIKHSAFAQTPHDSFHTMQANWKVEIEDVLIGLRQKEKELRCREEELSKVQLQQKQVEENLKQREKELAAREIQLIERELNMMMMQENQATTPQPIKRRGKFTRSHLKLLKKEPGQNISAPSGFRHKLTVKHEDRLGVNPNSPPGSPSIGPRLHVIANPLVSGEGIKGKTWGPSTCHQRERGQIITRVSDTASHKRWSKSAPNLEKHTAARSAASGLPTYGVLQEIDYGSTGLPSEADWSGDSSAVSPKHSQSLPPMPTFHNGPNSDPLRPRSKPSIIEMVLYNMAAMLASFAAGYDVRLSNVTPFHPCLHPDRSEDPVLEQHWWHAGPDSGFIRTSFAGPEHEFSSSSGHSHNTYHGPVRHHRPLLNNIVLQRQPDPNFSAIAHEEDVRPLHSQLSTLRLTHSGSQGSSLAGSRTVSRSNSRAGSPRRKNSFNSEPSEVLSHSTLGSPLLHNRSGLGEKANFVTTQYGSNVEMLPSDIAQLNILQRHPINDIQASPLHFQSRRDYDSQQHPSFAGASSDLFLTHHPVYDNSRGNNSGSSSGACALANVTYTPPLPRTPSRLSSGYMQRPNLSCSSNLSNTNISLHVGLDDESLGRPLHSTPTPHSDWSSEYMPTLKYYSQASRDLLERDSTLFHRPPTTDSLTSEDSSYVSAKEGSYSSSSVSRVRFSPISSLMASSSGVWSGGTESGLYDISSLSNVHSSIDSQHGIPNSSCDKEVISDFGSSRLRSSLKRSSYSPMAVRSGIKIIF</sequence>
<keyword evidence="8 14" id="KW-0547">Nucleotide-binding</keyword>
<dbReference type="EMBL" id="JAPTSV010000011">
    <property type="protein sequence ID" value="KAJ1522778.1"/>
    <property type="molecule type" value="Genomic_DNA"/>
</dbReference>
<keyword evidence="4 13" id="KW-0728">SH3 domain</keyword>
<feature type="compositionally biased region" description="Polar residues" evidence="16">
    <location>
        <begin position="825"/>
        <end position="847"/>
    </location>
</feature>
<evidence type="ECO:0000256" key="10">
    <source>
        <dbReference type="ARBA" id="ARBA00022840"/>
    </source>
</evidence>
<evidence type="ECO:0000256" key="14">
    <source>
        <dbReference type="PROSITE-ProRule" id="PRU10141"/>
    </source>
</evidence>
<dbReference type="Gene3D" id="2.30.30.40">
    <property type="entry name" value="SH3 Domains"/>
    <property type="match status" value="1"/>
</dbReference>
<dbReference type="SUPFAM" id="SSF56112">
    <property type="entry name" value="Protein kinase-like (PK-like)"/>
    <property type="match status" value="1"/>
</dbReference>
<keyword evidence="10 14" id="KW-0067">ATP-binding</keyword>
<dbReference type="Proteomes" id="UP001075354">
    <property type="component" value="Chromosome 11"/>
</dbReference>
<dbReference type="SMART" id="SM00220">
    <property type="entry name" value="S_TKc"/>
    <property type="match status" value="1"/>
</dbReference>
<dbReference type="InterPro" id="IPR011009">
    <property type="entry name" value="Kinase-like_dom_sf"/>
</dbReference>
<feature type="domain" description="Protein kinase" evidence="18">
    <location>
        <begin position="162"/>
        <end position="430"/>
    </location>
</feature>
<dbReference type="GO" id="GO:0005524">
    <property type="term" value="F:ATP binding"/>
    <property type="evidence" value="ECO:0007669"/>
    <property type="project" value="UniProtKB-UniRule"/>
</dbReference>
<evidence type="ECO:0000256" key="6">
    <source>
        <dbReference type="ARBA" id="ARBA00022679"/>
    </source>
</evidence>
<dbReference type="FunFam" id="3.30.200.20:FF:000085">
    <property type="entry name" value="Mitogen-activated protein kinase kinase kinase"/>
    <property type="match status" value="1"/>
</dbReference>
<evidence type="ECO:0000313" key="20">
    <source>
        <dbReference type="Proteomes" id="UP001075354"/>
    </source>
</evidence>
<feature type="region of interest" description="Disordered" evidence="16">
    <location>
        <begin position="656"/>
        <end position="693"/>
    </location>
</feature>
<protein>
    <recommendedName>
        <fullName evidence="3">mitogen-activated protein kinase kinase kinase</fullName>
        <ecNumber evidence="3">2.7.11.25</ecNumber>
    </recommendedName>
</protein>
<keyword evidence="5" id="KW-0723">Serine/threonine-protein kinase</keyword>
<dbReference type="PROSITE" id="PS50011">
    <property type="entry name" value="PROTEIN_KINASE_DOM"/>
    <property type="match status" value="1"/>
</dbReference>
<keyword evidence="9" id="KW-0418">Kinase</keyword>
<dbReference type="PANTHER" id="PTHR44329:SF293">
    <property type="entry name" value="MITOGEN-ACTIVATED PROTEIN KINASE KINASE KINASE"/>
    <property type="match status" value="1"/>
</dbReference>
<keyword evidence="6" id="KW-0808">Transferase</keyword>
<feature type="region of interest" description="Disordered" evidence="16">
    <location>
        <begin position="762"/>
        <end position="782"/>
    </location>
</feature>
<name>A0AAV7XC72_9NEOP</name>
<evidence type="ECO:0000256" key="7">
    <source>
        <dbReference type="ARBA" id="ARBA00022737"/>
    </source>
</evidence>
<feature type="domain" description="SH3" evidence="17">
    <location>
        <begin position="89"/>
        <end position="153"/>
    </location>
</feature>
<feature type="compositionally biased region" description="Polar residues" evidence="16">
    <location>
        <begin position="52"/>
        <end position="65"/>
    </location>
</feature>
<proteinExistence type="inferred from homology"/>
<dbReference type="Pfam" id="PF07714">
    <property type="entry name" value="PK_Tyr_Ser-Thr"/>
    <property type="match status" value="1"/>
</dbReference>
<feature type="region of interest" description="Disordered" evidence="16">
    <location>
        <begin position="28"/>
        <end position="87"/>
    </location>
</feature>
<dbReference type="InterPro" id="IPR001452">
    <property type="entry name" value="SH3_domain"/>
</dbReference>
<comment type="caution">
    <text evidence="19">The sequence shown here is derived from an EMBL/GenBank/DDBJ whole genome shotgun (WGS) entry which is preliminary data.</text>
</comment>
<dbReference type="EC" id="2.7.11.25" evidence="3"/>
<dbReference type="PANTHER" id="PTHR44329">
    <property type="entry name" value="SERINE/THREONINE-PROTEIN KINASE TNNI3K-RELATED"/>
    <property type="match status" value="1"/>
</dbReference>
<evidence type="ECO:0000256" key="9">
    <source>
        <dbReference type="ARBA" id="ARBA00022777"/>
    </source>
</evidence>
<feature type="compositionally biased region" description="Low complexity" evidence="16">
    <location>
        <begin position="32"/>
        <end position="43"/>
    </location>
</feature>
<reference evidence="19" key="1">
    <citation type="submission" date="2022-12" db="EMBL/GenBank/DDBJ databases">
        <title>Chromosome-level genome assembly of the bean flower thrips Megalurothrips usitatus.</title>
        <authorList>
            <person name="Ma L."/>
            <person name="Liu Q."/>
            <person name="Li H."/>
            <person name="Cai W."/>
        </authorList>
    </citation>
    <scope>NUCLEOTIDE SEQUENCE</scope>
    <source>
        <strain evidence="19">Cailab_2022a</strain>
    </source>
</reference>
<dbReference type="SMART" id="SM00326">
    <property type="entry name" value="SH3"/>
    <property type="match status" value="1"/>
</dbReference>
<evidence type="ECO:0000259" key="17">
    <source>
        <dbReference type="PROSITE" id="PS50002"/>
    </source>
</evidence>
<evidence type="ECO:0000313" key="19">
    <source>
        <dbReference type="EMBL" id="KAJ1522778.1"/>
    </source>
</evidence>
<dbReference type="InterPro" id="IPR017441">
    <property type="entry name" value="Protein_kinase_ATP_BS"/>
</dbReference>